<feature type="compositionally biased region" description="Pro residues" evidence="1">
    <location>
        <begin position="13"/>
        <end position="25"/>
    </location>
</feature>
<dbReference type="AlphaFoldDB" id="A0AAV6Z891"/>
<accession>A0AAV6Z891</accession>
<organism evidence="3 4">
    <name type="scientific">Engystomops pustulosus</name>
    <name type="common">Tungara frog</name>
    <name type="synonym">Physalaemus pustulosus</name>
    <dbReference type="NCBI Taxonomy" id="76066"/>
    <lineage>
        <taxon>Eukaryota</taxon>
        <taxon>Metazoa</taxon>
        <taxon>Chordata</taxon>
        <taxon>Craniata</taxon>
        <taxon>Vertebrata</taxon>
        <taxon>Euteleostomi</taxon>
        <taxon>Amphibia</taxon>
        <taxon>Batrachia</taxon>
        <taxon>Anura</taxon>
        <taxon>Neobatrachia</taxon>
        <taxon>Hyloidea</taxon>
        <taxon>Leptodactylidae</taxon>
        <taxon>Leiuperinae</taxon>
        <taxon>Engystomops</taxon>
    </lineage>
</organism>
<evidence type="ECO:0000313" key="4">
    <source>
        <dbReference type="Proteomes" id="UP000824782"/>
    </source>
</evidence>
<reference evidence="3" key="1">
    <citation type="thesis" date="2020" institute="ProQuest LLC" country="789 East Eisenhower Parkway, Ann Arbor, MI, USA">
        <title>Comparative Genomics and Chromosome Evolution.</title>
        <authorList>
            <person name="Mudd A.B."/>
        </authorList>
    </citation>
    <scope>NUCLEOTIDE SEQUENCE</scope>
    <source>
        <strain evidence="3">237g6f4</strain>
        <tissue evidence="3">Blood</tissue>
    </source>
</reference>
<dbReference type="InterPro" id="IPR004172">
    <property type="entry name" value="L27_dom"/>
</dbReference>
<comment type="caution">
    <text evidence="3">The sequence shown here is derived from an EMBL/GenBank/DDBJ whole genome shotgun (WGS) entry which is preliminary data.</text>
</comment>
<feature type="domain" description="L27" evidence="2">
    <location>
        <begin position="46"/>
        <end position="101"/>
    </location>
</feature>
<dbReference type="InterPro" id="IPR014775">
    <property type="entry name" value="L27_C"/>
</dbReference>
<dbReference type="Pfam" id="PF02828">
    <property type="entry name" value="L27"/>
    <property type="match status" value="1"/>
</dbReference>
<evidence type="ECO:0000256" key="1">
    <source>
        <dbReference type="SAM" id="MobiDB-lite"/>
    </source>
</evidence>
<dbReference type="Proteomes" id="UP000824782">
    <property type="component" value="Unassembled WGS sequence"/>
</dbReference>
<proteinExistence type="predicted"/>
<name>A0AAV6Z891_ENGPU</name>
<evidence type="ECO:0000259" key="2">
    <source>
        <dbReference type="PROSITE" id="PS51022"/>
    </source>
</evidence>
<evidence type="ECO:0000313" key="3">
    <source>
        <dbReference type="EMBL" id="KAG8545659.1"/>
    </source>
</evidence>
<dbReference type="SUPFAM" id="SSF101288">
    <property type="entry name" value="L27 domain"/>
    <property type="match status" value="1"/>
</dbReference>
<dbReference type="EMBL" id="WNYA01001501">
    <property type="protein sequence ID" value="KAG8545659.1"/>
    <property type="molecule type" value="Genomic_DNA"/>
</dbReference>
<sequence length="122" mass="13717">MPVRMHTASPRLVQPPPPPPPPPQWGTPGHVTAGVKMAALSEPLGLERDVSRAIELLERLQRSGEVPPQKLQALQRVLQSKFCSAIREVEKDIAPKLKNGERVYKEVYFKEKLYVQYVLVKG</sequence>
<protein>
    <recommendedName>
        <fullName evidence="2">L27 domain-containing protein</fullName>
    </recommendedName>
</protein>
<dbReference type="PROSITE" id="PS51022">
    <property type="entry name" value="L27"/>
    <property type="match status" value="1"/>
</dbReference>
<keyword evidence="4" id="KW-1185">Reference proteome</keyword>
<gene>
    <name evidence="3" type="ORF">GDO81_020543</name>
</gene>
<dbReference type="Gene3D" id="1.10.287.650">
    <property type="entry name" value="L27 domain"/>
    <property type="match status" value="1"/>
</dbReference>
<feature type="region of interest" description="Disordered" evidence="1">
    <location>
        <begin position="1"/>
        <end position="31"/>
    </location>
</feature>
<dbReference type="SMART" id="SM00569">
    <property type="entry name" value="L27"/>
    <property type="match status" value="1"/>
</dbReference>
<dbReference type="InterPro" id="IPR036892">
    <property type="entry name" value="L27_dom_sf"/>
</dbReference>